<dbReference type="Gene3D" id="3.30.420.10">
    <property type="entry name" value="Ribonuclease H-like superfamily/Ribonuclease H"/>
    <property type="match status" value="2"/>
</dbReference>
<dbReference type="InParanoid" id="E2C8A7"/>
<dbReference type="Proteomes" id="UP000008237">
    <property type="component" value="Unassembled WGS sequence"/>
</dbReference>
<dbReference type="GO" id="GO:0003676">
    <property type="term" value="F:nucleic acid binding"/>
    <property type="evidence" value="ECO:0007669"/>
    <property type="project" value="InterPro"/>
</dbReference>
<feature type="non-terminal residue" evidence="1">
    <location>
        <position position="1"/>
    </location>
</feature>
<accession>E2C8A7</accession>
<evidence type="ECO:0000313" key="2">
    <source>
        <dbReference type="Proteomes" id="UP000008237"/>
    </source>
</evidence>
<organism evidence="2">
    <name type="scientific">Harpegnathos saltator</name>
    <name type="common">Jerdon's jumping ant</name>
    <dbReference type="NCBI Taxonomy" id="610380"/>
    <lineage>
        <taxon>Eukaryota</taxon>
        <taxon>Metazoa</taxon>
        <taxon>Ecdysozoa</taxon>
        <taxon>Arthropoda</taxon>
        <taxon>Hexapoda</taxon>
        <taxon>Insecta</taxon>
        <taxon>Pterygota</taxon>
        <taxon>Neoptera</taxon>
        <taxon>Endopterygota</taxon>
        <taxon>Hymenoptera</taxon>
        <taxon>Apocrita</taxon>
        <taxon>Aculeata</taxon>
        <taxon>Formicoidea</taxon>
        <taxon>Formicidae</taxon>
        <taxon>Ponerinae</taxon>
        <taxon>Ponerini</taxon>
        <taxon>Harpegnathos</taxon>
    </lineage>
</organism>
<keyword evidence="2" id="KW-1185">Reference proteome</keyword>
<dbReference type="InterPro" id="IPR036397">
    <property type="entry name" value="RNaseH_sf"/>
</dbReference>
<dbReference type="EMBL" id="GL453598">
    <property type="protein sequence ID" value="EFN75823.1"/>
    <property type="molecule type" value="Genomic_DNA"/>
</dbReference>
<dbReference type="AlphaFoldDB" id="E2C8A7"/>
<dbReference type="OrthoDB" id="7699088at2759"/>
<evidence type="ECO:0008006" key="3">
    <source>
        <dbReference type="Google" id="ProtNLM"/>
    </source>
</evidence>
<dbReference type="STRING" id="610380.E2C8A7"/>
<sequence length="181" mass="21129">LFMRNGINNTRNTHRWLQDNPNAIVVQNFQIRSSVNVWCGMIDRMLISPVILQNRMTGQGYLDFLQNTLPQQLEDICLATRRTMYFQHDGASPHNTHLVREHLNAVFPHHWIGRGGTVQWPPRSPDLTSLDFCLWIGRRGHIEWPPRSPDLTPLDFFLWGYLKSTVYATKPQDLDDLRGRI</sequence>
<evidence type="ECO:0000313" key="1">
    <source>
        <dbReference type="EMBL" id="EFN75823.1"/>
    </source>
</evidence>
<name>E2C8A7_HARSA</name>
<dbReference type="PANTHER" id="PTHR47326:SF1">
    <property type="entry name" value="HTH PSQ-TYPE DOMAIN-CONTAINING PROTEIN"/>
    <property type="match status" value="1"/>
</dbReference>
<gene>
    <name evidence="1" type="ORF">EAI_15490</name>
</gene>
<feature type="non-terminal residue" evidence="1">
    <location>
        <position position="181"/>
    </location>
</feature>
<proteinExistence type="predicted"/>
<protein>
    <recommendedName>
        <fullName evidence="3">Transposable element Tc3 transposase</fullName>
    </recommendedName>
</protein>
<reference evidence="1 2" key="1">
    <citation type="journal article" date="2010" name="Science">
        <title>Genomic comparison of the ants Camponotus floridanus and Harpegnathos saltator.</title>
        <authorList>
            <person name="Bonasio R."/>
            <person name="Zhang G."/>
            <person name="Ye C."/>
            <person name="Mutti N.S."/>
            <person name="Fang X."/>
            <person name="Qin N."/>
            <person name="Donahue G."/>
            <person name="Yang P."/>
            <person name="Li Q."/>
            <person name="Li C."/>
            <person name="Zhang P."/>
            <person name="Huang Z."/>
            <person name="Berger S.L."/>
            <person name="Reinberg D."/>
            <person name="Wang J."/>
            <person name="Liebig J."/>
        </authorList>
    </citation>
    <scope>NUCLEOTIDE SEQUENCE [LARGE SCALE GENOMIC DNA]</scope>
    <source>
        <strain evidence="1 2">R22 G/1</strain>
    </source>
</reference>
<dbReference type="PANTHER" id="PTHR47326">
    <property type="entry name" value="TRANSPOSABLE ELEMENT TC3 TRANSPOSASE-LIKE PROTEIN"/>
    <property type="match status" value="1"/>
</dbReference>
<dbReference type="OMA" id="FTHNGIN"/>